<evidence type="ECO:0000256" key="3">
    <source>
        <dbReference type="ARBA" id="ARBA00022989"/>
    </source>
</evidence>
<dbReference type="GO" id="GO:0016020">
    <property type="term" value="C:membrane"/>
    <property type="evidence" value="ECO:0007669"/>
    <property type="project" value="UniProtKB-SubCell"/>
</dbReference>
<feature type="domain" description="MARVEL" evidence="6">
    <location>
        <begin position="10"/>
        <end position="136"/>
    </location>
</feature>
<evidence type="ECO:0000313" key="8">
    <source>
        <dbReference type="Proteomes" id="UP001274830"/>
    </source>
</evidence>
<dbReference type="InterPro" id="IPR008253">
    <property type="entry name" value="Marvel"/>
</dbReference>
<feature type="transmembrane region" description="Helical" evidence="5">
    <location>
        <begin position="12"/>
        <end position="35"/>
    </location>
</feature>
<protein>
    <recommendedName>
        <fullName evidence="6">MARVEL domain-containing protein</fullName>
    </recommendedName>
</protein>
<feature type="transmembrane region" description="Helical" evidence="5">
    <location>
        <begin position="116"/>
        <end position="143"/>
    </location>
</feature>
<gene>
    <name evidence="7" type="ORF">LTR78_008380</name>
</gene>
<accession>A0AAE0TQ25</accession>
<sequence length="165" mass="18218">MAGFDGRVIVLALRVVQSILAIIVLGVTAYVANWWTNYWHALAPSQINFLVFTSVWTILALLYLIIVPWRFSETVAHHKFAILGVETLTMLFWFAGFIALAVFLSDRVCFGHVCAAAKAACVFAAFEWLTFAGTTAMAVLHVLRTRGRTSNNGKADPNLNIQEGV</sequence>
<keyword evidence="3 5" id="KW-1133">Transmembrane helix</keyword>
<evidence type="ECO:0000313" key="7">
    <source>
        <dbReference type="EMBL" id="KAK3671647.1"/>
    </source>
</evidence>
<keyword evidence="2 5" id="KW-0812">Transmembrane</keyword>
<feature type="transmembrane region" description="Helical" evidence="5">
    <location>
        <begin position="47"/>
        <end position="68"/>
    </location>
</feature>
<evidence type="ECO:0000256" key="4">
    <source>
        <dbReference type="ARBA" id="ARBA00023136"/>
    </source>
</evidence>
<dbReference type="EMBL" id="JAUTXT010000040">
    <property type="protein sequence ID" value="KAK3671647.1"/>
    <property type="molecule type" value="Genomic_DNA"/>
</dbReference>
<name>A0AAE0TQ25_9PEZI</name>
<dbReference type="AlphaFoldDB" id="A0AAE0TQ25"/>
<evidence type="ECO:0000259" key="6">
    <source>
        <dbReference type="Pfam" id="PF01284"/>
    </source>
</evidence>
<keyword evidence="8" id="KW-1185">Reference proteome</keyword>
<evidence type="ECO:0000256" key="2">
    <source>
        <dbReference type="ARBA" id="ARBA00022692"/>
    </source>
</evidence>
<dbReference type="PANTHER" id="PTHR37451:SF1">
    <property type="entry name" value="MARVEL DOMAIN-CONTAINING PROTEIN"/>
    <property type="match status" value="1"/>
</dbReference>
<feature type="transmembrane region" description="Helical" evidence="5">
    <location>
        <begin position="80"/>
        <end position="104"/>
    </location>
</feature>
<evidence type="ECO:0000256" key="1">
    <source>
        <dbReference type="ARBA" id="ARBA00004141"/>
    </source>
</evidence>
<reference evidence="7" key="1">
    <citation type="submission" date="2023-07" db="EMBL/GenBank/DDBJ databases">
        <title>Black Yeasts Isolated from many extreme environments.</title>
        <authorList>
            <person name="Coleine C."/>
            <person name="Stajich J.E."/>
            <person name="Selbmann L."/>
        </authorList>
    </citation>
    <scope>NUCLEOTIDE SEQUENCE</scope>
    <source>
        <strain evidence="7">CCFEE 5485</strain>
    </source>
</reference>
<comment type="subcellular location">
    <subcellularLocation>
        <location evidence="1">Membrane</location>
        <topology evidence="1">Multi-pass membrane protein</topology>
    </subcellularLocation>
</comment>
<keyword evidence="4 5" id="KW-0472">Membrane</keyword>
<dbReference type="PANTHER" id="PTHR37451">
    <property type="entry name" value="MARVEL DOMAIN"/>
    <property type="match status" value="1"/>
</dbReference>
<dbReference type="Pfam" id="PF01284">
    <property type="entry name" value="MARVEL"/>
    <property type="match status" value="1"/>
</dbReference>
<dbReference type="Proteomes" id="UP001274830">
    <property type="component" value="Unassembled WGS sequence"/>
</dbReference>
<comment type="caution">
    <text evidence="7">The sequence shown here is derived from an EMBL/GenBank/DDBJ whole genome shotgun (WGS) entry which is preliminary data.</text>
</comment>
<proteinExistence type="predicted"/>
<organism evidence="7 8">
    <name type="scientific">Recurvomyces mirabilis</name>
    <dbReference type="NCBI Taxonomy" id="574656"/>
    <lineage>
        <taxon>Eukaryota</taxon>
        <taxon>Fungi</taxon>
        <taxon>Dikarya</taxon>
        <taxon>Ascomycota</taxon>
        <taxon>Pezizomycotina</taxon>
        <taxon>Dothideomycetes</taxon>
        <taxon>Dothideomycetidae</taxon>
        <taxon>Mycosphaerellales</taxon>
        <taxon>Teratosphaeriaceae</taxon>
        <taxon>Recurvomyces</taxon>
    </lineage>
</organism>
<evidence type="ECO:0000256" key="5">
    <source>
        <dbReference type="SAM" id="Phobius"/>
    </source>
</evidence>